<dbReference type="AlphaFoldDB" id="A0A8T1D5H6"/>
<protein>
    <submittedName>
        <fullName evidence="1">Uncharacterized protein</fullName>
    </submittedName>
</protein>
<evidence type="ECO:0000313" key="2">
    <source>
        <dbReference type="Proteomes" id="UP000736787"/>
    </source>
</evidence>
<proteinExistence type="predicted"/>
<organism evidence="1 2">
    <name type="scientific">Phytophthora cactorum</name>
    <dbReference type="NCBI Taxonomy" id="29920"/>
    <lineage>
        <taxon>Eukaryota</taxon>
        <taxon>Sar</taxon>
        <taxon>Stramenopiles</taxon>
        <taxon>Oomycota</taxon>
        <taxon>Peronosporomycetes</taxon>
        <taxon>Peronosporales</taxon>
        <taxon>Peronosporaceae</taxon>
        <taxon>Phytophthora</taxon>
    </lineage>
</organism>
<accession>A0A8T1D5H6</accession>
<dbReference type="Proteomes" id="UP000736787">
    <property type="component" value="Unassembled WGS sequence"/>
</dbReference>
<evidence type="ECO:0000313" key="1">
    <source>
        <dbReference type="EMBL" id="KAG2934117.1"/>
    </source>
</evidence>
<reference evidence="1" key="1">
    <citation type="submission" date="2018-10" db="EMBL/GenBank/DDBJ databases">
        <title>Effector identification in a new, highly contiguous assembly of the strawberry crown rot pathogen Phytophthora cactorum.</title>
        <authorList>
            <person name="Armitage A.D."/>
            <person name="Nellist C.F."/>
            <person name="Bates H."/>
            <person name="Vickerstaff R.J."/>
            <person name="Harrison R.J."/>
        </authorList>
    </citation>
    <scope>NUCLEOTIDE SEQUENCE</scope>
    <source>
        <strain evidence="1">4040</strain>
    </source>
</reference>
<gene>
    <name evidence="1" type="ORF">PC117_g12748</name>
</gene>
<name>A0A8T1D5H6_9STRA</name>
<comment type="caution">
    <text evidence="1">The sequence shown here is derived from an EMBL/GenBank/DDBJ whole genome shotgun (WGS) entry which is preliminary data.</text>
</comment>
<dbReference type="EMBL" id="RCMK01000357">
    <property type="protein sequence ID" value="KAG2934117.1"/>
    <property type="molecule type" value="Genomic_DNA"/>
</dbReference>
<sequence length="161" mass="17416">MTALRLCMGQRPVVDDRERQMVNVLAALSDPDWKARRHTPAPSTKVSGAVKATGVSIRIGSQKSARDSGPESGVSCVNRPKGLQIERRTQVTRDQLIASTCLTNAYWCPYVAPAAILRINNETKQAEELYVQGSALDASVALSVGRVDVATNCRHGNTRPS</sequence>